<reference evidence="1 2" key="1">
    <citation type="submission" date="2020-11" db="EMBL/GenBank/DDBJ databases">
        <title>Description of Pontivivens ytuae sp. nov. isolated from deep sea sediment of Mariana Trench.</title>
        <authorList>
            <person name="Wang Z."/>
            <person name="Sun Q.-L."/>
            <person name="Xu X.-D."/>
            <person name="Tang Y.-Z."/>
            <person name="Zhang J."/>
        </authorList>
    </citation>
    <scope>NUCLEOTIDE SEQUENCE [LARGE SCALE GENOMIC DNA]</scope>
    <source>
        <strain evidence="1 2">MT2928</strain>
    </source>
</reference>
<dbReference type="KEGG" id="poz:I0K15_14340"/>
<gene>
    <name evidence="1" type="ORF">I0K15_14340</name>
</gene>
<name>A0A7S9LPQ8_9RHOB</name>
<keyword evidence="2" id="KW-1185">Reference proteome</keyword>
<proteinExistence type="predicted"/>
<sequence>MTLTATSPFATCELPLTAGGLRLSEYPIERMWSVAVDTAPTAKAIRADHAHWFVFGDRPEGRVTDQSDGWAALDLTGSGWEGVLARLCPLDPATIATGTAQRSEFAHLMALVVGIEGGVRIFVMRSFARHLHHEVAIAMRSVTAQAAL</sequence>
<dbReference type="Proteomes" id="UP000594800">
    <property type="component" value="Chromosome"/>
</dbReference>
<dbReference type="EMBL" id="CP064942">
    <property type="protein sequence ID" value="QPH52978.1"/>
    <property type="molecule type" value="Genomic_DNA"/>
</dbReference>
<dbReference type="InterPro" id="IPR027266">
    <property type="entry name" value="TrmE/GcvT-like"/>
</dbReference>
<dbReference type="RefSeq" id="WP_196102189.1">
    <property type="nucleotide sequence ID" value="NZ_CP064942.1"/>
</dbReference>
<accession>A0A7S9LPQ8</accession>
<dbReference type="Gene3D" id="3.30.1360.120">
    <property type="entry name" value="Probable tRNA modification gtpase trme, domain 1"/>
    <property type="match status" value="1"/>
</dbReference>
<evidence type="ECO:0000313" key="2">
    <source>
        <dbReference type="Proteomes" id="UP000594800"/>
    </source>
</evidence>
<evidence type="ECO:0000313" key="1">
    <source>
        <dbReference type="EMBL" id="QPH52978.1"/>
    </source>
</evidence>
<organism evidence="1 2">
    <name type="scientific">Pontivivens ytuae</name>
    <dbReference type="NCBI Taxonomy" id="2789856"/>
    <lineage>
        <taxon>Bacteria</taxon>
        <taxon>Pseudomonadati</taxon>
        <taxon>Pseudomonadota</taxon>
        <taxon>Alphaproteobacteria</taxon>
        <taxon>Rhodobacterales</taxon>
        <taxon>Paracoccaceae</taxon>
        <taxon>Pontivivens</taxon>
    </lineage>
</organism>
<dbReference type="AlphaFoldDB" id="A0A7S9LPQ8"/>
<evidence type="ECO:0008006" key="3">
    <source>
        <dbReference type="Google" id="ProtNLM"/>
    </source>
</evidence>
<protein>
    <recommendedName>
        <fullName evidence="3">Sarcosine oxidase subunit gamma</fullName>
    </recommendedName>
</protein>